<organism evidence="2">
    <name type="scientific">marine sediment metagenome</name>
    <dbReference type="NCBI Taxonomy" id="412755"/>
    <lineage>
        <taxon>unclassified sequences</taxon>
        <taxon>metagenomes</taxon>
        <taxon>ecological metagenomes</taxon>
    </lineage>
</organism>
<evidence type="ECO:0000256" key="1">
    <source>
        <dbReference type="SAM" id="MobiDB-lite"/>
    </source>
</evidence>
<evidence type="ECO:0000313" key="2">
    <source>
        <dbReference type="EMBL" id="GAG44417.1"/>
    </source>
</evidence>
<proteinExistence type="predicted"/>
<dbReference type="PROSITE" id="PS51257">
    <property type="entry name" value="PROKAR_LIPOPROTEIN"/>
    <property type="match status" value="1"/>
</dbReference>
<feature type="non-terminal residue" evidence="2">
    <location>
        <position position="105"/>
    </location>
</feature>
<dbReference type="EMBL" id="BARS01053979">
    <property type="protein sequence ID" value="GAG44417.1"/>
    <property type="molecule type" value="Genomic_DNA"/>
</dbReference>
<comment type="caution">
    <text evidence="2">The sequence shown here is derived from an EMBL/GenBank/DDBJ whole genome shotgun (WGS) entry which is preliminary data.</text>
</comment>
<reference evidence="2" key="1">
    <citation type="journal article" date="2014" name="Front. Microbiol.">
        <title>High frequency of phylogenetically diverse reductive dehalogenase-homologous genes in deep subseafloor sedimentary metagenomes.</title>
        <authorList>
            <person name="Kawai M."/>
            <person name="Futagami T."/>
            <person name="Toyoda A."/>
            <person name="Takaki Y."/>
            <person name="Nishi S."/>
            <person name="Hori S."/>
            <person name="Arai W."/>
            <person name="Tsubouchi T."/>
            <person name="Morono Y."/>
            <person name="Uchiyama I."/>
            <person name="Ito T."/>
            <person name="Fujiyama A."/>
            <person name="Inagaki F."/>
            <person name="Takami H."/>
        </authorList>
    </citation>
    <scope>NUCLEOTIDE SEQUENCE</scope>
    <source>
        <strain evidence="2">Expedition CK06-06</strain>
    </source>
</reference>
<protein>
    <submittedName>
        <fullName evidence="2">Uncharacterized protein</fullName>
    </submittedName>
</protein>
<feature type="region of interest" description="Disordered" evidence="1">
    <location>
        <begin position="71"/>
        <end position="91"/>
    </location>
</feature>
<sequence>MLPLRRHRGLWCVCTLVVAGGAACRDAEPPPAYNQDLGSDGRLLLPTATTWVNPDVITGQAEWVQFREPELEPGPERGAASGDFTPARKSEIEGEIREVVDEYNG</sequence>
<dbReference type="AlphaFoldDB" id="X0YAT6"/>
<name>X0YAT6_9ZZZZ</name>
<gene>
    <name evidence="2" type="ORF">S01H1_79997</name>
</gene>
<accession>X0YAT6</accession>